<dbReference type="Proteomes" id="UP001177003">
    <property type="component" value="Chromosome 2"/>
</dbReference>
<name>A0AA35Y7W6_LACSI</name>
<gene>
    <name evidence="2" type="ORF">LSALG_LOCUS10873</name>
</gene>
<keyword evidence="3" id="KW-1185">Reference proteome</keyword>
<protein>
    <submittedName>
        <fullName evidence="2">Uncharacterized protein</fullName>
    </submittedName>
</protein>
<sequence length="176" mass="19867">MGAGWGARKKTTLIFVVRRPRFLWRWPCVVAIMARRRNVGSNGHESPPHPTVVAVSPVGLPVSVSSSFPAGVQAEGSSAPSWKREWWWWFLVLLRRHPLNPLVRPWLILVSTLYFGVCQLPLGVLFNVRSHPWSMKHGLYLTLRLLRPMLRAVRLLGIPCSHKALPPNSGLGVYIL</sequence>
<keyword evidence="1" id="KW-0472">Membrane</keyword>
<evidence type="ECO:0000313" key="3">
    <source>
        <dbReference type="Proteomes" id="UP001177003"/>
    </source>
</evidence>
<proteinExistence type="predicted"/>
<organism evidence="2 3">
    <name type="scientific">Lactuca saligna</name>
    <name type="common">Willowleaf lettuce</name>
    <dbReference type="NCBI Taxonomy" id="75948"/>
    <lineage>
        <taxon>Eukaryota</taxon>
        <taxon>Viridiplantae</taxon>
        <taxon>Streptophyta</taxon>
        <taxon>Embryophyta</taxon>
        <taxon>Tracheophyta</taxon>
        <taxon>Spermatophyta</taxon>
        <taxon>Magnoliopsida</taxon>
        <taxon>eudicotyledons</taxon>
        <taxon>Gunneridae</taxon>
        <taxon>Pentapetalae</taxon>
        <taxon>asterids</taxon>
        <taxon>campanulids</taxon>
        <taxon>Asterales</taxon>
        <taxon>Asteraceae</taxon>
        <taxon>Cichorioideae</taxon>
        <taxon>Cichorieae</taxon>
        <taxon>Lactucinae</taxon>
        <taxon>Lactuca</taxon>
    </lineage>
</organism>
<dbReference type="AlphaFoldDB" id="A0AA35Y7W6"/>
<feature type="transmembrane region" description="Helical" evidence="1">
    <location>
        <begin position="106"/>
        <end position="128"/>
    </location>
</feature>
<evidence type="ECO:0000256" key="1">
    <source>
        <dbReference type="SAM" id="Phobius"/>
    </source>
</evidence>
<evidence type="ECO:0000313" key="2">
    <source>
        <dbReference type="EMBL" id="CAI9270569.1"/>
    </source>
</evidence>
<keyword evidence="1" id="KW-1133">Transmembrane helix</keyword>
<accession>A0AA35Y7W6</accession>
<dbReference type="EMBL" id="OX465078">
    <property type="protein sequence ID" value="CAI9270569.1"/>
    <property type="molecule type" value="Genomic_DNA"/>
</dbReference>
<reference evidence="2" key="1">
    <citation type="submission" date="2023-04" db="EMBL/GenBank/DDBJ databases">
        <authorList>
            <person name="Vijverberg K."/>
            <person name="Xiong W."/>
            <person name="Schranz E."/>
        </authorList>
    </citation>
    <scope>NUCLEOTIDE SEQUENCE</scope>
</reference>
<keyword evidence="1" id="KW-0812">Transmembrane</keyword>